<dbReference type="Gene3D" id="3.40.50.720">
    <property type="entry name" value="NAD(P)-binding Rossmann-like Domain"/>
    <property type="match status" value="1"/>
</dbReference>
<dbReference type="RefSeq" id="WP_052589367.1">
    <property type="nucleotide sequence ID" value="NZ_CP011112.1"/>
</dbReference>
<name>A0A0K1JDN4_9MICO</name>
<dbReference type="InterPro" id="IPR036291">
    <property type="entry name" value="NAD(P)-bd_dom_sf"/>
</dbReference>
<evidence type="ECO:0000313" key="2">
    <source>
        <dbReference type="EMBL" id="AKU14827.1"/>
    </source>
</evidence>
<gene>
    <name evidence="2" type="ORF">VV02_01330</name>
</gene>
<dbReference type="Proteomes" id="UP000066480">
    <property type="component" value="Chromosome"/>
</dbReference>
<accession>A0A0K1JDN4</accession>
<evidence type="ECO:0000313" key="3">
    <source>
        <dbReference type="Proteomes" id="UP000066480"/>
    </source>
</evidence>
<dbReference type="STRING" id="571913.VV02_01330"/>
<reference evidence="2 3" key="1">
    <citation type="submission" date="2015-03" db="EMBL/GenBank/DDBJ databases">
        <title>Luteipulveratus halotolerans sp. nov., a novel actinobacterium (Dermacoccaceae) from Sarawak, Malaysia.</title>
        <authorList>
            <person name="Juboi H."/>
            <person name="Basik A."/>
            <person name="Shamsul S.S."/>
            <person name="Arnold P."/>
            <person name="Schmitt E.K."/>
            <person name="Sanglier J.-J."/>
            <person name="Yeo T."/>
        </authorList>
    </citation>
    <scope>NUCLEOTIDE SEQUENCE [LARGE SCALE GENOMIC DNA]</scope>
    <source>
        <strain evidence="2 3">MN07-A0370</strain>
    </source>
</reference>
<dbReference type="AlphaFoldDB" id="A0A0K1JDN4"/>
<dbReference type="SUPFAM" id="SSF51735">
    <property type="entry name" value="NAD(P)-binding Rossmann-fold domains"/>
    <property type="match status" value="1"/>
</dbReference>
<dbReference type="OrthoDB" id="8205493at2"/>
<dbReference type="Pfam" id="PF01370">
    <property type="entry name" value="Epimerase"/>
    <property type="match status" value="1"/>
</dbReference>
<dbReference type="InterPro" id="IPR001509">
    <property type="entry name" value="Epimerase_deHydtase"/>
</dbReference>
<sequence length="315" mass="33700">MSTSPLHVVLGAGPAGSTLVRELASRGLRVRHVNLSPIDDAPDEVETVEADVSSVPEATRATEGAAAIYHAVNVPYHQQVSLMPGIGQAVVAAAAQHSARLVVLDTLYPYGEADPTAITEQTPWAASTRKGLMRAELDQMYLDAHHAGTVEVVLGRSADFYGPRVLNSTLGGAFFPAALSGGQALAFGDITLPHSYSYLPDVARGLAELGTTDRGLGRIWHLPTVPAVSTARVHELVGQILGRAVSVDVVAKPEPVGPFDELFMSEYEEMFYQHVLPQNMVSAAFEREFGLTPTPLEDGLRTTIDWYAESFASRA</sequence>
<evidence type="ECO:0000259" key="1">
    <source>
        <dbReference type="Pfam" id="PF01370"/>
    </source>
</evidence>
<organism evidence="2 3">
    <name type="scientific">Luteipulveratus mongoliensis</name>
    <dbReference type="NCBI Taxonomy" id="571913"/>
    <lineage>
        <taxon>Bacteria</taxon>
        <taxon>Bacillati</taxon>
        <taxon>Actinomycetota</taxon>
        <taxon>Actinomycetes</taxon>
        <taxon>Micrococcales</taxon>
        <taxon>Dermacoccaceae</taxon>
        <taxon>Luteipulveratus</taxon>
    </lineage>
</organism>
<keyword evidence="3" id="KW-1185">Reference proteome</keyword>
<dbReference type="KEGG" id="lmoi:VV02_01330"/>
<proteinExistence type="predicted"/>
<feature type="domain" description="NAD-dependent epimerase/dehydratase" evidence="1">
    <location>
        <begin position="9"/>
        <end position="207"/>
    </location>
</feature>
<protein>
    <submittedName>
        <fullName evidence="2">Epimerase</fullName>
    </submittedName>
</protein>
<dbReference type="PATRIC" id="fig|571913.6.peg.274"/>
<dbReference type="EMBL" id="CP011112">
    <property type="protein sequence ID" value="AKU14827.1"/>
    <property type="molecule type" value="Genomic_DNA"/>
</dbReference>